<feature type="coiled-coil region" evidence="1">
    <location>
        <begin position="193"/>
        <end position="223"/>
    </location>
</feature>
<dbReference type="PANTHER" id="PTHR38700">
    <property type="entry name" value="YALI0E22418P"/>
    <property type="match status" value="1"/>
</dbReference>
<feature type="region of interest" description="Disordered" evidence="2">
    <location>
        <begin position="250"/>
        <end position="286"/>
    </location>
</feature>
<proteinExistence type="predicted"/>
<dbReference type="OrthoDB" id="6235964at2759"/>
<dbReference type="STRING" id="5539.A0A3E2HJ80"/>
<name>A0A3E2HJ80_SCYLI</name>
<organism evidence="3 4">
    <name type="scientific">Scytalidium lignicola</name>
    <name type="common">Hyphomycete</name>
    <dbReference type="NCBI Taxonomy" id="5539"/>
    <lineage>
        <taxon>Eukaryota</taxon>
        <taxon>Fungi</taxon>
        <taxon>Dikarya</taxon>
        <taxon>Ascomycota</taxon>
        <taxon>Pezizomycotina</taxon>
        <taxon>Leotiomycetes</taxon>
        <taxon>Leotiomycetes incertae sedis</taxon>
        <taxon>Scytalidium</taxon>
    </lineage>
</organism>
<comment type="caution">
    <text evidence="3">The sequence shown here is derived from an EMBL/GenBank/DDBJ whole genome shotgun (WGS) entry which is preliminary data.</text>
</comment>
<reference evidence="3 4" key="1">
    <citation type="submission" date="2018-05" db="EMBL/GenBank/DDBJ databases">
        <title>Draft genome sequence of Scytalidium lignicola DSM 105466, a ubiquitous saprotrophic fungus.</title>
        <authorList>
            <person name="Buettner E."/>
            <person name="Gebauer A.M."/>
            <person name="Hofrichter M."/>
            <person name="Liers C."/>
            <person name="Kellner H."/>
        </authorList>
    </citation>
    <scope>NUCLEOTIDE SEQUENCE [LARGE SCALE GENOMIC DNA]</scope>
    <source>
        <strain evidence="3 4">DSM 105466</strain>
    </source>
</reference>
<feature type="region of interest" description="Disordered" evidence="2">
    <location>
        <begin position="1"/>
        <end position="53"/>
    </location>
</feature>
<dbReference type="EMBL" id="NCSJ02000035">
    <property type="protein sequence ID" value="RFU33478.1"/>
    <property type="molecule type" value="Genomic_DNA"/>
</dbReference>
<feature type="compositionally biased region" description="Low complexity" evidence="2">
    <location>
        <begin position="695"/>
        <end position="710"/>
    </location>
</feature>
<sequence>MPSADVDAADVVPPPKFSRYRSVRHPKATKSAPSSPPQLPNQAIVHDASVTRSMSRYRRPKVTVQDGQIARPPLPEPVPPLPTQALSRAQTQMKPPVSPALMSPTSNLIPLRSRTVDDAQLGDSRRGHNGMSASHHHSQMVSDRVAQRPVTRGPTYPTGAVGMGPPIAMGGQEFHDRSMKEQAAREEAKLAEIAGAENAKRLAEQKRKDLERLEAELEAAAAAAAPPPVQNQASNGGKEKFGLFSRKRAQTLTKSSPPASLGSGSGNKVPASRISNDIPRPSEQGTGSIAARIDAPLSAVNAGERRVLIRCKQSSINLPISPETTPIDLVFSAANIMTQNINPTSSVLLESYGQLGLERRIRRYEHIRDVMNSWDRDTQNAVIIQNSDSPNYDTDLDVSSVPKRIPPEVTVHMYHSQKPGKWNKRHITLLPTGQIFLSKKAGAKPNDKDVTTLCHMTDFDIYTPTPHEMRKNLKPPKKYCHAIKSQQKTVMFLNTENFVHFFSTDDQALSEKWYNAVQIWRSWYLVNKMGEGNAKAKTSTDQYGRPIKTGGSSRHAPKLPIDENPYTIGSFKPLGIMEGFNSFSDADSDDENRPLQIPFHLRNSVNLSAKPSRHESRRHPPPVSYKLPSSAAEDEQGDFAPSGLLGRTYSQRQRAVQEREAANGPFVEGSSLLNSVVSPTQSGPPPSHNEQRTLSVRSTNRSRSGTTTQRPPVPGDGALSRTLTLAGQKPLIDLTPKFEEPPQWNKAGKGRGVAIPQGVPLVEVAGSRDAAFNEVSKLPTIFRRDA</sequence>
<evidence type="ECO:0008006" key="5">
    <source>
        <dbReference type="Google" id="ProtNLM"/>
    </source>
</evidence>
<feature type="non-terminal residue" evidence="3">
    <location>
        <position position="786"/>
    </location>
</feature>
<dbReference type="SUPFAM" id="SSF54236">
    <property type="entry name" value="Ubiquitin-like"/>
    <property type="match status" value="1"/>
</dbReference>
<feature type="region of interest" description="Disordered" evidence="2">
    <location>
        <begin position="535"/>
        <end position="564"/>
    </location>
</feature>
<dbReference type="Proteomes" id="UP000258309">
    <property type="component" value="Unassembled WGS sequence"/>
</dbReference>
<accession>A0A3E2HJ80</accession>
<dbReference type="OMA" id="WDRDTQN"/>
<feature type="compositionally biased region" description="Polar residues" evidence="2">
    <location>
        <begin position="671"/>
        <end position="681"/>
    </location>
</feature>
<dbReference type="InterPro" id="IPR011993">
    <property type="entry name" value="PH-like_dom_sf"/>
</dbReference>
<feature type="region of interest" description="Disordered" evidence="2">
    <location>
        <begin position="122"/>
        <end position="142"/>
    </location>
</feature>
<gene>
    <name evidence="3" type="ORF">B7463_g2846</name>
</gene>
<evidence type="ECO:0000313" key="3">
    <source>
        <dbReference type="EMBL" id="RFU33478.1"/>
    </source>
</evidence>
<evidence type="ECO:0000256" key="1">
    <source>
        <dbReference type="SAM" id="Coils"/>
    </source>
</evidence>
<feature type="region of interest" description="Disordered" evidence="2">
    <location>
        <begin position="583"/>
        <end position="719"/>
    </location>
</feature>
<feature type="compositionally biased region" description="Basic residues" evidence="2">
    <location>
        <begin position="18"/>
        <end position="28"/>
    </location>
</feature>
<protein>
    <recommendedName>
        <fullName evidence="5">PH domain-containing protein</fullName>
    </recommendedName>
</protein>
<dbReference type="PANTHER" id="PTHR38700:SF1">
    <property type="entry name" value="PH DOMAIN-CONTAINING PROTEIN"/>
    <property type="match status" value="1"/>
</dbReference>
<evidence type="ECO:0000313" key="4">
    <source>
        <dbReference type="Proteomes" id="UP000258309"/>
    </source>
</evidence>
<keyword evidence="4" id="KW-1185">Reference proteome</keyword>
<keyword evidence="1" id="KW-0175">Coiled coil</keyword>
<dbReference type="AlphaFoldDB" id="A0A3E2HJ80"/>
<dbReference type="Gene3D" id="2.30.29.30">
    <property type="entry name" value="Pleckstrin-homology domain (PH domain)/Phosphotyrosine-binding domain (PTB)"/>
    <property type="match status" value="1"/>
</dbReference>
<feature type="non-terminal residue" evidence="3">
    <location>
        <position position="1"/>
    </location>
</feature>
<dbReference type="InterPro" id="IPR029071">
    <property type="entry name" value="Ubiquitin-like_domsf"/>
</dbReference>
<feature type="compositionally biased region" description="Low complexity" evidence="2">
    <location>
        <begin position="1"/>
        <end position="11"/>
    </location>
</feature>
<evidence type="ECO:0000256" key="2">
    <source>
        <dbReference type="SAM" id="MobiDB-lite"/>
    </source>
</evidence>